<dbReference type="GeneTree" id="ENSGT00390000002278"/>
<organism evidence="2 3">
    <name type="scientific">Sarcophilus harrisii</name>
    <name type="common">Tasmanian devil</name>
    <name type="synonym">Sarcophilus laniarius</name>
    <dbReference type="NCBI Taxonomy" id="9305"/>
    <lineage>
        <taxon>Eukaryota</taxon>
        <taxon>Metazoa</taxon>
        <taxon>Chordata</taxon>
        <taxon>Craniata</taxon>
        <taxon>Vertebrata</taxon>
        <taxon>Euteleostomi</taxon>
        <taxon>Mammalia</taxon>
        <taxon>Metatheria</taxon>
        <taxon>Dasyuromorphia</taxon>
        <taxon>Dasyuridae</taxon>
        <taxon>Sarcophilus</taxon>
    </lineage>
</organism>
<dbReference type="InterPro" id="IPR029512">
    <property type="entry name" value="CCDC154"/>
</dbReference>
<evidence type="ECO:0000313" key="3">
    <source>
        <dbReference type="Proteomes" id="UP000007648"/>
    </source>
</evidence>
<dbReference type="AlphaFoldDB" id="A0A7N4NGD9"/>
<dbReference type="Proteomes" id="UP000007648">
    <property type="component" value="Unassembled WGS sequence"/>
</dbReference>
<feature type="coiled-coil region" evidence="1">
    <location>
        <begin position="327"/>
        <end position="477"/>
    </location>
</feature>
<gene>
    <name evidence="2" type="primary">CCDC154</name>
</gene>
<proteinExistence type="predicted"/>
<protein>
    <submittedName>
        <fullName evidence="2">Coiled-coil domain containing 154</fullName>
    </submittedName>
</protein>
<dbReference type="PANTHER" id="PTHR35153">
    <property type="entry name" value="COILED-COIL DOMAIN-CONTAINING PROTEIN 154"/>
    <property type="match status" value="1"/>
</dbReference>
<dbReference type="Ensembl" id="ENSSHAT00000042999.1">
    <property type="protein sequence ID" value="ENSSHAP00000022890.1"/>
    <property type="gene ID" value="ENSSHAG00000009800.2"/>
</dbReference>
<reference evidence="2" key="2">
    <citation type="submission" date="2025-08" db="UniProtKB">
        <authorList>
            <consortium name="Ensembl"/>
        </authorList>
    </citation>
    <scope>IDENTIFICATION</scope>
</reference>
<keyword evidence="3" id="KW-1185">Reference proteome</keyword>
<keyword evidence="1" id="KW-0175">Coiled coil</keyword>
<reference evidence="2 3" key="1">
    <citation type="journal article" date="2011" name="Proc. Natl. Acad. Sci. U.S.A.">
        <title>Genetic diversity and population structure of the endangered marsupial Sarcophilus harrisii (Tasmanian devil).</title>
        <authorList>
            <person name="Miller W."/>
            <person name="Hayes V.M."/>
            <person name="Ratan A."/>
            <person name="Petersen D.C."/>
            <person name="Wittekindt N.E."/>
            <person name="Miller J."/>
            <person name="Walenz B."/>
            <person name="Knight J."/>
            <person name="Qi J."/>
            <person name="Zhao F."/>
            <person name="Wang Q."/>
            <person name="Bedoya-Reina O.C."/>
            <person name="Katiyar N."/>
            <person name="Tomsho L.P."/>
            <person name="Kasson L.M."/>
            <person name="Hardie R.A."/>
            <person name="Woodbridge P."/>
            <person name="Tindall E.A."/>
            <person name="Bertelsen M.F."/>
            <person name="Dixon D."/>
            <person name="Pyecroft S."/>
            <person name="Helgen K.M."/>
            <person name="Lesk A.M."/>
            <person name="Pringle T.H."/>
            <person name="Patterson N."/>
            <person name="Zhang Y."/>
            <person name="Kreiss A."/>
            <person name="Woods G.M."/>
            <person name="Jones M.E."/>
            <person name="Schuster S.C."/>
        </authorList>
    </citation>
    <scope>NUCLEOTIDE SEQUENCE [LARGE SCALE GENOMIC DNA]</scope>
</reference>
<evidence type="ECO:0000313" key="2">
    <source>
        <dbReference type="Ensembl" id="ENSSHAP00000022890.1"/>
    </source>
</evidence>
<dbReference type="Pfam" id="PF15450">
    <property type="entry name" value="CCDC154"/>
    <property type="match status" value="1"/>
</dbReference>
<reference evidence="2" key="3">
    <citation type="submission" date="2025-09" db="UniProtKB">
        <authorList>
            <consortium name="Ensembl"/>
        </authorList>
    </citation>
    <scope>IDENTIFICATION</scope>
</reference>
<evidence type="ECO:0000256" key="1">
    <source>
        <dbReference type="SAM" id="Coils"/>
    </source>
</evidence>
<accession>A0A7N4NGD9</accession>
<dbReference type="PANTHER" id="PTHR35153:SF1">
    <property type="entry name" value="COILED-COIL DOMAIN-CONTAINING PROTEIN 154"/>
    <property type="match status" value="1"/>
</dbReference>
<name>A0A7N4NGD9_SARHA</name>
<sequence length="637" mass="74434">MSNSVTLGDLGQLFEDGLRISEPLILDEISDSSEYSLRGSSKFTIEQDSPKRWKQLEQWVADLQAEVVCLRGQKERSDQAVLSLLRELLQIRARIQVQDSELELIRDEVKQLTRIPEKEACEPSSATGRSHMELMEKRLVEVREALTQVRRKQALQETEKKNFETELTLRTSEHFSFQTTLRLDKLNGDLKEEAEGRETACSTLLQNQEESACRTSRDIAGIQAQALQLGEEMSLKFLKREAKLCGHLQKNFMAIEKKMKVSENTRLKSEKNLWEELEVKWQKIQVLNEDHFRSLKHQQEQEESRLLDQCRALDNAVIQLTEFVRENQTSLNRVLQAEQKNREAQEQYEKESVEKFTMKLQNDISAVRESFDNAHREARSELEKIQEKSQVLEESIGRLVREVRDLSDHFVALSWKFDLQEQTLNLKMSEARKECSEEEKKALEKFIQWQNETIVHLKELQEKVESFLKQIGDVNDRCLLHRNDSDQKIITESRTRKHEMGIVRQELAVVLSALQLLKEDNPNRKIAEIQGKLTTRVEEIAHLRENVMKLWSEEGPWTLTLGSKRMLMSLVRQRFFIKDVGPDEVTQINRWGIYQAVRWLKWKTLLLKLLAKGRPRKVFHLRGPSGEAYRSGTYSLI</sequence>